<evidence type="ECO:0000313" key="4">
    <source>
        <dbReference type="EMBL" id="MCS4122776.1"/>
    </source>
</evidence>
<dbReference type="PANTHER" id="PTHR38687">
    <property type="entry name" value="CELL DIVISION PROTEIN DEDD-RELATED"/>
    <property type="match status" value="1"/>
</dbReference>
<sequence>MIRLGALVLIGLLISGVAAPVSVADGARGGTDSLRVAALGPDSVTARPGTSLTLRVRLANDADRARTVALTPILPERWRLLAPVDSVRLGPGQQRLRLVGVSVPAGLAAGPRRVALRGRGAEGGTDTAAVTVQVPVVRRARLRVQEAPRRSAGDRTYRATVEIVNRGNQAVRFVLSGSATPSAPVSFRPRADSLRPGARRRVEARVEPGPLTDAVEQQLAVRARLTPWDTTLTARTAVALVPRGAADAGLLAGPPYPGTLRLAGFGGGGTPTGQAAFQGSSTLGSNGARSLDVLLRTPNQATRRFGQRSTYRAAYTTPSWTVRAGDHTFGRTPLAETGTFGLGGEVQYRGDGWRVGGYGLQTRFGASVRQGAAYAGGRPHPRTEVLANVVHNDGGRAQGTLGTLQATATPWARARLEVEGGYGRGRSGSGIAYRAALEGEGPRLRYRAGRTRIDAGFPGTFNNVRRTFGGVSVRPAEALSLRGRVRRSVRERATTRAFSSTVAAVGAALQGRVGGMDGSLQARGSLDRRPLLDEEQLTLRGGLRTDRVSLRPRLEVGRRRSAEVGGEQHFRTLGLGTALRLGRQRLQAEVDWTQAPAQPSVLRATSSVQLQVGARTTLQARGTLQDRGGPTPLRFSAQGRVQHRFAFGHTASALVRSRSEGAGTEAKLTYALPVSLSTPAFSTGSTLDGRVVDAQTNAPLSGVRVRLGPARRLTNDEGAFSLPVPEEGSARLDVSGLGQGRVPLLDLPRPVGAEDTASELVLPITDAASLTVTVIRYGFASARAALQGDPPRPQGPLAREVVRFRRDGRSARRLTGPEGRATIDNLRPGRWTMSLAGVQVASDKAPMPDSLTVALRPGQDTTLTFEVRPTERPDIQFEDGETLQLNGDNEPTDNEPTDNEPVDDGPEDGGAIARDTADAGTASPGGPVSFAVRTGPYVAQVGAFARLEGALRRAEQARARTDSVGLVPDVVDGDTLYRVQVGPYPSAATASAALRGRSALPTTVRPAADGVYFTVQAGAFEDWTGARRRAAALHDEERAVSIQPYPWAGQMLYRVWVGRFAGATGADQARAAIAEQVPGAFVVRTARQAPYAVQVGAFAPPEQARRRVAQARDAGISAYVRFRPDGTPPRYKVLVGAYAAPEPAQRRRETLNDVFPGAFVYSVFEK</sequence>
<evidence type="ECO:0000256" key="1">
    <source>
        <dbReference type="SAM" id="MobiDB-lite"/>
    </source>
</evidence>
<accession>A0A9X2QG33</accession>
<evidence type="ECO:0000313" key="5">
    <source>
        <dbReference type="Proteomes" id="UP001155057"/>
    </source>
</evidence>
<dbReference type="GO" id="GO:0032506">
    <property type="term" value="P:cytokinetic process"/>
    <property type="evidence" value="ECO:0007669"/>
    <property type="project" value="TreeGrafter"/>
</dbReference>
<evidence type="ECO:0000259" key="2">
    <source>
        <dbReference type="PROSITE" id="PS51724"/>
    </source>
</evidence>
<dbReference type="PROSITE" id="PS51724">
    <property type="entry name" value="SPOR"/>
    <property type="match status" value="2"/>
</dbReference>
<feature type="domain" description="SPOR" evidence="2">
    <location>
        <begin position="1085"/>
        <end position="1165"/>
    </location>
</feature>
<dbReference type="EMBL" id="JANUBL010000009">
    <property type="protein sequence ID" value="MCS4122776.1"/>
    <property type="molecule type" value="Genomic_DNA"/>
</dbReference>
<feature type="region of interest" description="Disordered" evidence="1">
    <location>
        <begin position="870"/>
        <end position="926"/>
    </location>
</feature>
<dbReference type="SUPFAM" id="SSF110997">
    <property type="entry name" value="Sporulation related repeat"/>
    <property type="match status" value="3"/>
</dbReference>
<dbReference type="EMBL" id="JANUAE010000019">
    <property type="protein sequence ID" value="MCS3711843.1"/>
    <property type="molecule type" value="Genomic_DNA"/>
</dbReference>
<comment type="caution">
    <text evidence="3">The sequence shown here is derived from an EMBL/GenBank/DDBJ whole genome shotgun (WGS) entry which is preliminary data.</text>
</comment>
<dbReference type="PANTHER" id="PTHR38687:SF1">
    <property type="entry name" value="CELL DIVISION PROTEIN DEDD"/>
    <property type="match status" value="1"/>
</dbReference>
<evidence type="ECO:0000313" key="3">
    <source>
        <dbReference type="EMBL" id="MCS3711843.1"/>
    </source>
</evidence>
<proteinExistence type="predicted"/>
<organism evidence="3 5">
    <name type="scientific">Salinibacter ruber</name>
    <dbReference type="NCBI Taxonomy" id="146919"/>
    <lineage>
        <taxon>Bacteria</taxon>
        <taxon>Pseudomonadati</taxon>
        <taxon>Rhodothermota</taxon>
        <taxon>Rhodothermia</taxon>
        <taxon>Rhodothermales</taxon>
        <taxon>Salinibacteraceae</taxon>
        <taxon>Salinibacter</taxon>
    </lineage>
</organism>
<dbReference type="InterPro" id="IPR052521">
    <property type="entry name" value="Cell_div_SPOR-domain"/>
</dbReference>
<keyword evidence="3" id="KW-0132">Cell division</keyword>
<dbReference type="InterPro" id="IPR007730">
    <property type="entry name" value="SPOR-like_dom"/>
</dbReference>
<gene>
    <name evidence="4" type="ORF">GGP45_003143</name>
    <name evidence="3" type="ORF">GGP61_003478</name>
</gene>
<keyword evidence="3" id="KW-0131">Cell cycle</keyword>
<dbReference type="GO" id="GO:0030428">
    <property type="term" value="C:cell septum"/>
    <property type="evidence" value="ECO:0007669"/>
    <property type="project" value="TreeGrafter"/>
</dbReference>
<reference evidence="3" key="1">
    <citation type="submission" date="2022-08" db="EMBL/GenBank/DDBJ databases">
        <title>Genomic Encyclopedia of Type Strains, Phase V (KMG-V): Genome sequencing to study the core and pangenomes of soil and plant-associated prokaryotes.</title>
        <authorList>
            <person name="Whitman W."/>
        </authorList>
    </citation>
    <scope>NUCLEOTIDE SEQUENCE</scope>
    <source>
        <strain evidence="4">SP3026</strain>
        <strain evidence="3">SP3049</strain>
    </source>
</reference>
<dbReference type="AlphaFoldDB" id="A0A9X2QG33"/>
<dbReference type="Gene3D" id="2.60.40.10">
    <property type="entry name" value="Immunoglobulins"/>
    <property type="match status" value="1"/>
</dbReference>
<protein>
    <submittedName>
        <fullName evidence="3">Cell division protein FtsN</fullName>
    </submittedName>
</protein>
<name>A0A9X2QG33_9BACT</name>
<dbReference type="GO" id="GO:0042834">
    <property type="term" value="F:peptidoglycan binding"/>
    <property type="evidence" value="ECO:0007669"/>
    <property type="project" value="InterPro"/>
</dbReference>
<feature type="compositionally biased region" description="Acidic residues" evidence="1">
    <location>
        <begin position="890"/>
        <end position="907"/>
    </location>
</feature>
<dbReference type="Gene3D" id="3.30.70.1070">
    <property type="entry name" value="Sporulation related repeat"/>
    <property type="match status" value="3"/>
</dbReference>
<dbReference type="RefSeq" id="WP_259040471.1">
    <property type="nucleotide sequence ID" value="NZ_JANUAE010000019.1"/>
</dbReference>
<dbReference type="InterPro" id="IPR036680">
    <property type="entry name" value="SPOR-like_sf"/>
</dbReference>
<dbReference type="GO" id="GO:0032153">
    <property type="term" value="C:cell division site"/>
    <property type="evidence" value="ECO:0007669"/>
    <property type="project" value="TreeGrafter"/>
</dbReference>
<dbReference type="Proteomes" id="UP001155144">
    <property type="component" value="Unassembled WGS sequence"/>
</dbReference>
<dbReference type="InterPro" id="IPR013783">
    <property type="entry name" value="Ig-like_fold"/>
</dbReference>
<feature type="domain" description="SPOR" evidence="2">
    <location>
        <begin position="931"/>
        <end position="1017"/>
    </location>
</feature>
<dbReference type="Pfam" id="PF05036">
    <property type="entry name" value="SPOR"/>
    <property type="match status" value="3"/>
</dbReference>
<dbReference type="Proteomes" id="UP001155057">
    <property type="component" value="Unassembled WGS sequence"/>
</dbReference>